<dbReference type="InterPro" id="IPR011250">
    <property type="entry name" value="OMP/PagP_B-barrel"/>
</dbReference>
<feature type="signal peptide" evidence="1">
    <location>
        <begin position="1"/>
        <end position="21"/>
    </location>
</feature>
<dbReference type="RefSeq" id="WP_284365518.1">
    <property type="nucleotide sequence ID" value="NZ_BSNI01000002.1"/>
</dbReference>
<gene>
    <name evidence="2" type="ORF">GCM10007879_27750</name>
</gene>
<accession>A0ABQ5UTT0</accession>
<organism evidence="2 3">
    <name type="scientific">Maritalea porphyrae</name>
    <dbReference type="NCBI Taxonomy" id="880732"/>
    <lineage>
        <taxon>Bacteria</taxon>
        <taxon>Pseudomonadati</taxon>
        <taxon>Pseudomonadota</taxon>
        <taxon>Alphaproteobacteria</taxon>
        <taxon>Hyphomicrobiales</taxon>
        <taxon>Devosiaceae</taxon>
        <taxon>Maritalea</taxon>
    </lineage>
</organism>
<proteinExistence type="predicted"/>
<evidence type="ECO:0000256" key="1">
    <source>
        <dbReference type="SAM" id="SignalP"/>
    </source>
</evidence>
<comment type="caution">
    <text evidence="2">The sequence shown here is derived from an EMBL/GenBank/DDBJ whole genome shotgun (WGS) entry which is preliminary data.</text>
</comment>
<dbReference type="Proteomes" id="UP001161405">
    <property type="component" value="Unassembled WGS sequence"/>
</dbReference>
<reference evidence="2" key="1">
    <citation type="journal article" date="2014" name="Int. J. Syst. Evol. Microbiol.">
        <title>Complete genome of a new Firmicutes species belonging to the dominant human colonic microbiota ('Ruminococcus bicirculans') reveals two chromosomes and a selective capacity to utilize plant glucans.</title>
        <authorList>
            <consortium name="NISC Comparative Sequencing Program"/>
            <person name="Wegmann U."/>
            <person name="Louis P."/>
            <person name="Goesmann A."/>
            <person name="Henrissat B."/>
            <person name="Duncan S.H."/>
            <person name="Flint H.J."/>
        </authorList>
    </citation>
    <scope>NUCLEOTIDE SEQUENCE</scope>
    <source>
        <strain evidence="2">NBRC 107169</strain>
    </source>
</reference>
<evidence type="ECO:0000313" key="3">
    <source>
        <dbReference type="Proteomes" id="UP001161405"/>
    </source>
</evidence>
<dbReference type="EMBL" id="BSNI01000002">
    <property type="protein sequence ID" value="GLQ18526.1"/>
    <property type="molecule type" value="Genomic_DNA"/>
</dbReference>
<feature type="chain" id="PRO_5045867191" evidence="1">
    <location>
        <begin position="22"/>
        <end position="164"/>
    </location>
</feature>
<keyword evidence="3" id="KW-1185">Reference proteome</keyword>
<evidence type="ECO:0000313" key="2">
    <source>
        <dbReference type="EMBL" id="GLQ18526.1"/>
    </source>
</evidence>
<keyword evidence="1" id="KW-0732">Signal</keyword>
<protein>
    <submittedName>
        <fullName evidence="2">Membrane protein</fullName>
    </submittedName>
</protein>
<name>A0ABQ5UTT0_9HYPH</name>
<sequence>MKKRLGLAATSLLMLSGPALAADYSSSGFDWDGFYAGIGVSGSAWSNGETVYSVDGIAGFNVVNDGILFGAEGFFGYVVDSSSLTGTEGGVNARLGYLVSNDAVAYITGGGAYMSLPNDWHATVGAGIEFAVSENTTMDFKFEHWRGSTFTANRIDASINWYFN</sequence>
<dbReference type="SUPFAM" id="SSF56925">
    <property type="entry name" value="OMPA-like"/>
    <property type="match status" value="1"/>
</dbReference>
<reference evidence="2" key="2">
    <citation type="submission" date="2023-01" db="EMBL/GenBank/DDBJ databases">
        <title>Draft genome sequence of Maritalea porphyrae strain NBRC 107169.</title>
        <authorList>
            <person name="Sun Q."/>
            <person name="Mori K."/>
        </authorList>
    </citation>
    <scope>NUCLEOTIDE SEQUENCE</scope>
    <source>
        <strain evidence="2">NBRC 107169</strain>
    </source>
</reference>